<organism evidence="1 2">
    <name type="scientific">Mycobacterium shigaense</name>
    <dbReference type="NCBI Taxonomy" id="722731"/>
    <lineage>
        <taxon>Bacteria</taxon>
        <taxon>Bacillati</taxon>
        <taxon>Actinomycetota</taxon>
        <taxon>Actinomycetes</taxon>
        <taxon>Mycobacteriales</taxon>
        <taxon>Mycobacteriaceae</taxon>
        <taxon>Mycobacterium</taxon>
        <taxon>Mycobacterium simiae complex</taxon>
    </lineage>
</organism>
<proteinExistence type="predicted"/>
<reference evidence="2" key="1">
    <citation type="submission" date="2017-06" db="EMBL/GenBank/DDBJ databases">
        <title>Complete Genome Sequence of Mycobacterium shigaense.</title>
        <authorList>
            <person name="Fukano H."/>
            <person name="Yoshida M."/>
            <person name="Kazumi Y."/>
            <person name="Ogura Y."/>
            <person name="Mitarai S."/>
            <person name="Hayashi T."/>
            <person name="Hoshino Y."/>
        </authorList>
    </citation>
    <scope>NUCLEOTIDE SEQUENCE [LARGE SCALE GENOMIC DNA]</scope>
    <source>
        <strain evidence="2">UN-152</strain>
    </source>
</reference>
<dbReference type="AlphaFoldDB" id="A0A1Z4EHV4"/>
<dbReference type="KEGG" id="mshg:MSG_02411"/>
<dbReference type="Pfam" id="PF11139">
    <property type="entry name" value="SfLAP"/>
    <property type="match status" value="1"/>
</dbReference>
<evidence type="ECO:0000313" key="2">
    <source>
        <dbReference type="Proteomes" id="UP000217736"/>
    </source>
</evidence>
<protein>
    <submittedName>
        <fullName evidence="1">Uncharacterized protein</fullName>
    </submittedName>
</protein>
<evidence type="ECO:0000313" key="1">
    <source>
        <dbReference type="EMBL" id="BAX92555.1"/>
    </source>
</evidence>
<gene>
    <name evidence="1" type="ORF">MSG_02411</name>
</gene>
<dbReference type="InterPro" id="IPR021315">
    <property type="entry name" value="Gap/Sap"/>
</dbReference>
<keyword evidence="2" id="KW-1185">Reference proteome</keyword>
<dbReference type="Proteomes" id="UP000217736">
    <property type="component" value="Chromosome"/>
</dbReference>
<dbReference type="RefSeq" id="WP_232011225.1">
    <property type="nucleotide sequence ID" value="NZ_AP018164.1"/>
</dbReference>
<sequence>MVHSRPASVPVDGVLFMVAIIVASGAAMTTQLGAAVGFIVVLYAAAEAILAGYLATRSRTRCCCACCTTGRGPTDGKS</sequence>
<dbReference type="EMBL" id="AP018164">
    <property type="protein sequence ID" value="BAX92555.1"/>
    <property type="molecule type" value="Genomic_DNA"/>
</dbReference>
<name>A0A1Z4EHV4_9MYCO</name>
<accession>A0A1Z4EHV4</accession>